<evidence type="ECO:0000313" key="4">
    <source>
        <dbReference type="Proteomes" id="UP000265520"/>
    </source>
</evidence>
<name>A0A392P8F6_9FABA</name>
<dbReference type="AlphaFoldDB" id="A0A392P8F6"/>
<feature type="compositionally biased region" description="Acidic residues" evidence="1">
    <location>
        <begin position="99"/>
        <end position="118"/>
    </location>
</feature>
<evidence type="ECO:0000256" key="1">
    <source>
        <dbReference type="SAM" id="MobiDB-lite"/>
    </source>
</evidence>
<evidence type="ECO:0000313" key="3">
    <source>
        <dbReference type="EMBL" id="MCI08348.1"/>
    </source>
</evidence>
<feature type="region of interest" description="Disordered" evidence="1">
    <location>
        <begin position="79"/>
        <end position="144"/>
    </location>
</feature>
<proteinExistence type="predicted"/>
<gene>
    <name evidence="3" type="ORF">A2U01_0029424</name>
</gene>
<accession>A0A392P8F6</accession>
<feature type="non-terminal residue" evidence="3">
    <location>
        <position position="1"/>
    </location>
</feature>
<dbReference type="EMBL" id="LXQA010068729">
    <property type="protein sequence ID" value="MCI08348.1"/>
    <property type="molecule type" value="Genomic_DNA"/>
</dbReference>
<feature type="compositionally biased region" description="Polar residues" evidence="1">
    <location>
        <begin position="86"/>
        <end position="98"/>
    </location>
</feature>
<protein>
    <submittedName>
        <fullName evidence="3">Copia-type polyprotein</fullName>
    </submittedName>
</protein>
<dbReference type="Proteomes" id="UP000265520">
    <property type="component" value="Unassembled WGS sequence"/>
</dbReference>
<dbReference type="Pfam" id="PF25597">
    <property type="entry name" value="SH3_retrovirus"/>
    <property type="match status" value="1"/>
</dbReference>
<comment type="caution">
    <text evidence="3">The sequence shown here is derived from an EMBL/GenBank/DDBJ whole genome shotgun (WGS) entry which is preliminary data.</text>
</comment>
<keyword evidence="4" id="KW-1185">Reference proteome</keyword>
<dbReference type="InterPro" id="IPR057670">
    <property type="entry name" value="SH3_retrovirus"/>
</dbReference>
<sequence length="167" mass="19287">IFGCIAYAHVPDAYRKKLDNKSIKCVHLGISDESKAYRLYNPVDKKIVISRDVVFDESKSWDWDNKEKKVNAGNDILIEENEEDTPVNNNNANDTTASETEDMEVGYDSTDVEDEPTDEEHLSNNEEEEELGQRPKRLPVQMKIHTPVMRPAKIKFGKMQWIVKFKD</sequence>
<feature type="domain" description="Retroviral polymerase SH3-like" evidence="2">
    <location>
        <begin position="4"/>
        <end position="67"/>
    </location>
</feature>
<reference evidence="3 4" key="1">
    <citation type="journal article" date="2018" name="Front. Plant Sci.">
        <title>Red Clover (Trifolium pratense) and Zigzag Clover (T. medium) - A Picture of Genomic Similarities and Differences.</title>
        <authorList>
            <person name="Dluhosova J."/>
            <person name="Istvanek J."/>
            <person name="Nedelnik J."/>
            <person name="Repkova J."/>
        </authorList>
    </citation>
    <scope>NUCLEOTIDE SEQUENCE [LARGE SCALE GENOMIC DNA]</scope>
    <source>
        <strain evidence="4">cv. 10/8</strain>
        <tissue evidence="3">Leaf</tissue>
    </source>
</reference>
<organism evidence="3 4">
    <name type="scientific">Trifolium medium</name>
    <dbReference type="NCBI Taxonomy" id="97028"/>
    <lineage>
        <taxon>Eukaryota</taxon>
        <taxon>Viridiplantae</taxon>
        <taxon>Streptophyta</taxon>
        <taxon>Embryophyta</taxon>
        <taxon>Tracheophyta</taxon>
        <taxon>Spermatophyta</taxon>
        <taxon>Magnoliopsida</taxon>
        <taxon>eudicotyledons</taxon>
        <taxon>Gunneridae</taxon>
        <taxon>Pentapetalae</taxon>
        <taxon>rosids</taxon>
        <taxon>fabids</taxon>
        <taxon>Fabales</taxon>
        <taxon>Fabaceae</taxon>
        <taxon>Papilionoideae</taxon>
        <taxon>50 kb inversion clade</taxon>
        <taxon>NPAAA clade</taxon>
        <taxon>Hologalegina</taxon>
        <taxon>IRL clade</taxon>
        <taxon>Trifolieae</taxon>
        <taxon>Trifolium</taxon>
    </lineage>
</organism>
<evidence type="ECO:0000259" key="2">
    <source>
        <dbReference type="Pfam" id="PF25597"/>
    </source>
</evidence>